<keyword evidence="2" id="KW-1185">Reference proteome</keyword>
<dbReference type="Proteomes" id="UP000004690">
    <property type="component" value="Unassembled WGS sequence"/>
</dbReference>
<organism evidence="1 2">
    <name type="scientific">Galbibacter orientalis DSM 19592</name>
    <dbReference type="NCBI Taxonomy" id="926559"/>
    <lineage>
        <taxon>Bacteria</taxon>
        <taxon>Pseudomonadati</taxon>
        <taxon>Bacteroidota</taxon>
        <taxon>Flavobacteriia</taxon>
        <taxon>Flavobacteriales</taxon>
        <taxon>Flavobacteriaceae</taxon>
        <taxon>Galbibacter</taxon>
    </lineage>
</organism>
<dbReference type="AlphaFoldDB" id="I3CAJ9"/>
<gene>
    <name evidence="1" type="ORF">JoomaDRAFT_3707</name>
</gene>
<evidence type="ECO:0000313" key="2">
    <source>
        <dbReference type="Proteomes" id="UP000004690"/>
    </source>
</evidence>
<dbReference type="EMBL" id="JH651379">
    <property type="protein sequence ID" value="EIJ40642.1"/>
    <property type="molecule type" value="Genomic_DNA"/>
</dbReference>
<protein>
    <submittedName>
        <fullName evidence="1">Uncharacterized protein</fullName>
    </submittedName>
</protein>
<sequence length="37" mass="4230">MQIFKSFGVNPTIPNDSLFSNINQAIDYKTKYQATCM</sequence>
<reference evidence="1 2" key="1">
    <citation type="submission" date="2012-02" db="EMBL/GenBank/DDBJ databases">
        <title>Improved High-Quality Draft genome of Joostella marina DSM 19592.</title>
        <authorList>
            <consortium name="US DOE Joint Genome Institute (JGI-PGF)"/>
            <person name="Lucas S."/>
            <person name="Copeland A."/>
            <person name="Lapidus A."/>
            <person name="Bruce D."/>
            <person name="Goodwin L."/>
            <person name="Pitluck S."/>
            <person name="Peters L."/>
            <person name="Chertkov O."/>
            <person name="Ovchinnikova G."/>
            <person name="Kyrpides N."/>
            <person name="Mavromatis K."/>
            <person name="Detter J.C."/>
            <person name="Han C."/>
            <person name="Land M."/>
            <person name="Hauser L."/>
            <person name="Markowitz V."/>
            <person name="Cheng J.-F."/>
            <person name="Hugenholtz P."/>
            <person name="Woyke T."/>
            <person name="Wu D."/>
            <person name="Tindall B."/>
            <person name="Brambilla E."/>
            <person name="Klenk H.-P."/>
            <person name="Eisen J.A."/>
        </authorList>
    </citation>
    <scope>NUCLEOTIDE SEQUENCE [LARGE SCALE GENOMIC DNA]</scope>
    <source>
        <strain evidence="1 2">DSM 19592</strain>
    </source>
</reference>
<accession>I3CAJ9</accession>
<evidence type="ECO:0000313" key="1">
    <source>
        <dbReference type="EMBL" id="EIJ40642.1"/>
    </source>
</evidence>
<name>I3CAJ9_9FLAO</name>
<dbReference type="HOGENOM" id="CLU_3344633_0_0_10"/>
<proteinExistence type="predicted"/>